<dbReference type="VEuPathDB" id="TriTrypDB:TvY486_1116700"/>
<evidence type="ECO:0000256" key="1">
    <source>
        <dbReference type="SAM" id="MobiDB-lite"/>
    </source>
</evidence>
<proteinExistence type="predicted"/>
<dbReference type="EMBL" id="HE573027">
    <property type="protein sequence ID" value="CCC54186.1"/>
    <property type="molecule type" value="Genomic_DNA"/>
</dbReference>
<feature type="region of interest" description="Disordered" evidence="1">
    <location>
        <begin position="231"/>
        <end position="251"/>
    </location>
</feature>
<accession>G0U9A1</accession>
<organism evidence="2">
    <name type="scientific">Trypanosoma vivax (strain Y486)</name>
    <dbReference type="NCBI Taxonomy" id="1055687"/>
    <lineage>
        <taxon>Eukaryota</taxon>
        <taxon>Discoba</taxon>
        <taxon>Euglenozoa</taxon>
        <taxon>Kinetoplastea</taxon>
        <taxon>Metakinetoplastina</taxon>
        <taxon>Trypanosomatida</taxon>
        <taxon>Trypanosomatidae</taxon>
        <taxon>Trypanosoma</taxon>
        <taxon>Duttonella</taxon>
    </lineage>
</organism>
<evidence type="ECO:0000313" key="2">
    <source>
        <dbReference type="EMBL" id="CCC54186.1"/>
    </source>
</evidence>
<gene>
    <name evidence="2" type="ORF">TVY486_1116700</name>
</gene>
<reference evidence="2" key="1">
    <citation type="journal article" date="2012" name="Proc. Natl. Acad. Sci. U.S.A.">
        <title>Antigenic diversity is generated by distinct evolutionary mechanisms in African trypanosome species.</title>
        <authorList>
            <person name="Jackson A.P."/>
            <person name="Berry A."/>
            <person name="Aslett M."/>
            <person name="Allison H.C."/>
            <person name="Burton P."/>
            <person name="Vavrova-Anderson J."/>
            <person name="Brown R."/>
            <person name="Browne H."/>
            <person name="Corton N."/>
            <person name="Hauser H."/>
            <person name="Gamble J."/>
            <person name="Gilderthorp R."/>
            <person name="Marcello L."/>
            <person name="McQuillan J."/>
            <person name="Otto T.D."/>
            <person name="Quail M.A."/>
            <person name="Sanders M.J."/>
            <person name="van Tonder A."/>
            <person name="Ginger M.L."/>
            <person name="Field M.C."/>
            <person name="Barry J.D."/>
            <person name="Hertz-Fowler C."/>
            <person name="Berriman M."/>
        </authorList>
    </citation>
    <scope>NUCLEOTIDE SEQUENCE</scope>
    <source>
        <strain evidence="2">Y486</strain>
    </source>
</reference>
<protein>
    <submittedName>
        <fullName evidence="2">Uncharacterized protein</fullName>
    </submittedName>
</protein>
<name>G0U9A1_TRYVY</name>
<sequence length="937" mass="103560">MNLHSSLRIRLIVKRVSHPGVLSPSNIGMVTHALRQLGMLNVRDKRFLHILSDLLPPADLRSKANVFHCLACSVREQESVKIALTDTLQSLLFEIQCNLLLDVDDLSPTEAVLVMEGLVKLTPYCCTEQKLVSVLRSRVAALVGVVGDPVGLIGIARILVEAMQEPQPCSTDDLPAHGSNKLRIGHSEELREVCQVIGCRLDTFSKQDLITFLDAITLRIAPRVEKEVEGGDDDDFSVKTRHGRRVPADRAARHVPDECRDVLQQVLDRVRLLAPLLSSSQVSAWTHRLSQLGLQGHYAFTAVVQRLEDECLRSTMSASQLSTCVEALVKTLQQAHQDNRVNHADQPSIARVIVKLLESLLMNVEGSDTPHVDCSSYVLPALSVLLDEVSSARLKLPPLLVRRLFHFLYRHLGGLAPRERADLFCIVFMWGVAGVAPGHKGSNQHVACEKPREGGGECDVFSPSLWCSAIVRFIDSYNIVDAIQILNEVSAVVYAQTGNNEYGDSFITQPVLMQLHQQVQAMETKMSLVHTSHLVRYLCSMSKLGVRRKSDYYKVLTVVQQRELTEFERLRVLGVIARHQLLVPEFVSDTVSGIPQRTGSMQPQQKCLLLKFLGKARPNRFIRSPLHAPLELGTFLTEDELLEVPLLGAMCAFVGLVDLRQFANRTLGALLCGPLGESKSFADIRSAALLCEFVTALCRTERCLVPQQTLVTAIEAATKRLSSSRSFFVDVSEMVFWMRLLQAWDHMPAGGQATATEEVAPTVFTGALKKLFALAASIASARLVDIAESETLRPNTFLFSQIALCYQLGVVLPKEMTLRLSQNLDIKHLPRLLSSSRQVVNAAKTALCIASCAEDAAAAILHFVMRNFGSLSVQDHLVLGVELSEFLRQPSMGLGSKSVVRELHSMSVASMNDSSKCKKLSTQETMLGVHYGLIERH</sequence>
<dbReference type="AlphaFoldDB" id="G0U9A1"/>